<gene>
    <name evidence="5" type="ORF">IAB12_03855</name>
</gene>
<dbReference type="EMBL" id="DXHU01000015">
    <property type="protein sequence ID" value="HIV98896.1"/>
    <property type="molecule type" value="Genomic_DNA"/>
</dbReference>
<dbReference type="PIRSF" id="PIRSF002741">
    <property type="entry name" value="MppA"/>
    <property type="match status" value="1"/>
</dbReference>
<evidence type="ECO:0000256" key="2">
    <source>
        <dbReference type="ARBA" id="ARBA00022729"/>
    </source>
</evidence>
<dbReference type="GO" id="GO:1904680">
    <property type="term" value="F:peptide transmembrane transporter activity"/>
    <property type="evidence" value="ECO:0007669"/>
    <property type="project" value="TreeGrafter"/>
</dbReference>
<dbReference type="InterPro" id="IPR039424">
    <property type="entry name" value="SBP_5"/>
</dbReference>
<keyword evidence="2 3" id="KW-0732">Signal</keyword>
<evidence type="ECO:0000256" key="3">
    <source>
        <dbReference type="SAM" id="SignalP"/>
    </source>
</evidence>
<dbReference type="InterPro" id="IPR030678">
    <property type="entry name" value="Peptide/Ni-bd"/>
</dbReference>
<dbReference type="PANTHER" id="PTHR30290:SF38">
    <property type="entry name" value="D,D-DIPEPTIDE-BINDING PERIPLASMIC PROTEIN DDPA-RELATED"/>
    <property type="match status" value="1"/>
</dbReference>
<feature type="chain" id="PRO_5038372004" description="Solute-binding protein family 5 domain-containing protein" evidence="3">
    <location>
        <begin position="20"/>
        <end position="493"/>
    </location>
</feature>
<dbReference type="GO" id="GO:0043190">
    <property type="term" value="C:ATP-binding cassette (ABC) transporter complex"/>
    <property type="evidence" value="ECO:0007669"/>
    <property type="project" value="InterPro"/>
</dbReference>
<accession>A0A9D1TNF1</accession>
<dbReference type="GO" id="GO:0015833">
    <property type="term" value="P:peptide transport"/>
    <property type="evidence" value="ECO:0007669"/>
    <property type="project" value="TreeGrafter"/>
</dbReference>
<feature type="domain" description="Solute-binding protein family 5" evidence="4">
    <location>
        <begin position="68"/>
        <end position="417"/>
    </location>
</feature>
<dbReference type="InterPro" id="IPR000914">
    <property type="entry name" value="SBP_5_dom"/>
</dbReference>
<dbReference type="PANTHER" id="PTHR30290">
    <property type="entry name" value="PERIPLASMIC BINDING COMPONENT OF ABC TRANSPORTER"/>
    <property type="match status" value="1"/>
</dbReference>
<name>A0A9D1TNF1_9SPIO</name>
<dbReference type="SUPFAM" id="SSF53850">
    <property type="entry name" value="Periplasmic binding protein-like II"/>
    <property type="match status" value="1"/>
</dbReference>
<dbReference type="PROSITE" id="PS51257">
    <property type="entry name" value="PROKAR_LIPOPROTEIN"/>
    <property type="match status" value="1"/>
</dbReference>
<evidence type="ECO:0000259" key="4">
    <source>
        <dbReference type="Pfam" id="PF00496"/>
    </source>
</evidence>
<proteinExistence type="inferred from homology"/>
<reference evidence="5" key="1">
    <citation type="journal article" date="2021" name="PeerJ">
        <title>Extensive microbial diversity within the chicken gut microbiome revealed by metagenomics and culture.</title>
        <authorList>
            <person name="Gilroy R."/>
            <person name="Ravi A."/>
            <person name="Getino M."/>
            <person name="Pursley I."/>
            <person name="Horton D.L."/>
            <person name="Alikhan N.F."/>
            <person name="Baker D."/>
            <person name="Gharbi K."/>
            <person name="Hall N."/>
            <person name="Watson M."/>
            <person name="Adriaenssens E.M."/>
            <person name="Foster-Nyarko E."/>
            <person name="Jarju S."/>
            <person name="Secka A."/>
            <person name="Antonio M."/>
            <person name="Oren A."/>
            <person name="Chaudhuri R.R."/>
            <person name="La Ragione R."/>
            <person name="Hildebrand F."/>
            <person name="Pallen M.J."/>
        </authorList>
    </citation>
    <scope>NUCLEOTIDE SEQUENCE</scope>
    <source>
        <strain evidence="5">Gambia11-129</strain>
    </source>
</reference>
<dbReference type="Proteomes" id="UP000823936">
    <property type="component" value="Unassembled WGS sequence"/>
</dbReference>
<feature type="signal peptide" evidence="3">
    <location>
        <begin position="1"/>
        <end position="19"/>
    </location>
</feature>
<sequence length="493" mass="55696">MRKIAVLLFAMLFLFSSCASDKEEEKTFTAAYAESVSYIDPHKNSSRMMRDIYMHIYETLFSLEGENLEMNIAESISFSDGGKRLEIAIKDGILFSDGTPLEPSDVAFSLNRWAENNANALSLLGDSRFSYDESSVFVASAEPLYNIVYLMSSGTSLAVISKEEALLENKYLLLDEITGSGPYVLSSLEPGISCTLEKNENYRSKDDVFFDRIEFLSVSDSNMRRSGLERGEYDFITEVMSEDISSLEESEDVVLLQGEESESIVLVYNKKKGIAAEKPFRQMVSLLIDKSHVMNAIYGKYGWRADSAYMEKQQTSFVFSGDPYYEKNIEKAIEIRDEYGYENEKVRILVSNLSNLDKAALVIKQSLEEIGLSVEIEVLDWTGFLSRRNDEGSFDLFISAFSTVALPQMKQYLNPSYAGWLEDEYLASLVEEMNRAGDLASLSQIWEKAQRYLWENCYVTVCGHYSTINAQRSSIDGVIISEGNRFYSASSDS</sequence>
<evidence type="ECO:0000313" key="5">
    <source>
        <dbReference type="EMBL" id="HIV98896.1"/>
    </source>
</evidence>
<evidence type="ECO:0000256" key="1">
    <source>
        <dbReference type="ARBA" id="ARBA00005695"/>
    </source>
</evidence>
<dbReference type="Gene3D" id="3.10.105.10">
    <property type="entry name" value="Dipeptide-binding Protein, Domain 3"/>
    <property type="match status" value="1"/>
</dbReference>
<dbReference type="GO" id="GO:0030288">
    <property type="term" value="C:outer membrane-bounded periplasmic space"/>
    <property type="evidence" value="ECO:0007669"/>
    <property type="project" value="UniProtKB-ARBA"/>
</dbReference>
<dbReference type="AlphaFoldDB" id="A0A9D1TNF1"/>
<comment type="caution">
    <text evidence="5">The sequence shown here is derived from an EMBL/GenBank/DDBJ whole genome shotgun (WGS) entry which is preliminary data.</text>
</comment>
<organism evidence="5 6">
    <name type="scientific">Candidatus Ornithospirochaeta avicola</name>
    <dbReference type="NCBI Taxonomy" id="2840896"/>
    <lineage>
        <taxon>Bacteria</taxon>
        <taxon>Pseudomonadati</taxon>
        <taxon>Spirochaetota</taxon>
        <taxon>Spirochaetia</taxon>
        <taxon>Spirochaetales</taxon>
        <taxon>Spirochaetaceae</taxon>
        <taxon>Spirochaetaceae incertae sedis</taxon>
        <taxon>Candidatus Ornithospirochaeta</taxon>
    </lineage>
</organism>
<dbReference type="Pfam" id="PF00496">
    <property type="entry name" value="SBP_bac_5"/>
    <property type="match status" value="1"/>
</dbReference>
<comment type="similarity">
    <text evidence="1">Belongs to the bacterial solute-binding protein 5 family.</text>
</comment>
<protein>
    <recommendedName>
        <fullName evidence="4">Solute-binding protein family 5 domain-containing protein</fullName>
    </recommendedName>
</protein>
<reference evidence="5" key="2">
    <citation type="submission" date="2021-04" db="EMBL/GenBank/DDBJ databases">
        <authorList>
            <person name="Gilroy R."/>
        </authorList>
    </citation>
    <scope>NUCLEOTIDE SEQUENCE</scope>
    <source>
        <strain evidence="5">Gambia11-129</strain>
    </source>
</reference>
<evidence type="ECO:0000313" key="6">
    <source>
        <dbReference type="Proteomes" id="UP000823936"/>
    </source>
</evidence>
<dbReference type="Gene3D" id="3.40.190.10">
    <property type="entry name" value="Periplasmic binding protein-like II"/>
    <property type="match status" value="1"/>
</dbReference>